<name>A0ABM8T9W5_9BURK</name>
<protein>
    <recommendedName>
        <fullName evidence="3">SnoaL-like domain-containing protein</fullName>
    </recommendedName>
</protein>
<dbReference type="EMBL" id="CAJPVI010000001">
    <property type="protein sequence ID" value="CAG2128923.1"/>
    <property type="molecule type" value="Genomic_DNA"/>
</dbReference>
<evidence type="ECO:0000313" key="2">
    <source>
        <dbReference type="Proteomes" id="UP000672657"/>
    </source>
</evidence>
<dbReference type="RefSeq" id="WP_211951341.1">
    <property type="nucleotide sequence ID" value="NZ_CAJPVI010000001.1"/>
</dbReference>
<evidence type="ECO:0008006" key="3">
    <source>
        <dbReference type="Google" id="ProtNLM"/>
    </source>
</evidence>
<gene>
    <name evidence="1" type="ORF">LMG26411_00085</name>
</gene>
<sequence length="191" mass="20878">MTTIAPAAAEALLNQYIEAKDNNQPDIIHQAFALDASLTISLNTDAISFPSKTEGAAAIAKTLVSDFALTFDRCRTYYLGDAQSWEDGAMTIPWLVAMRETAASKLRVGRGYYRLSFTGTDEHPRIASLHIHIDRMDVIDDPGAEALAMLQTSLPYPRLAVADLEAGFSQLVANRPALEILRVFAEPAPLR</sequence>
<proteinExistence type="predicted"/>
<dbReference type="Proteomes" id="UP000672657">
    <property type="component" value="Unassembled WGS sequence"/>
</dbReference>
<dbReference type="InterPro" id="IPR032710">
    <property type="entry name" value="NTF2-like_dom_sf"/>
</dbReference>
<organism evidence="1 2">
    <name type="scientific">Cupriavidus numazuensis</name>
    <dbReference type="NCBI Taxonomy" id="221992"/>
    <lineage>
        <taxon>Bacteria</taxon>
        <taxon>Pseudomonadati</taxon>
        <taxon>Pseudomonadota</taxon>
        <taxon>Betaproteobacteria</taxon>
        <taxon>Burkholderiales</taxon>
        <taxon>Burkholderiaceae</taxon>
        <taxon>Cupriavidus</taxon>
    </lineage>
</organism>
<dbReference type="Gene3D" id="3.10.450.50">
    <property type="match status" value="1"/>
</dbReference>
<accession>A0ABM8T9W5</accession>
<evidence type="ECO:0000313" key="1">
    <source>
        <dbReference type="EMBL" id="CAG2128923.1"/>
    </source>
</evidence>
<dbReference type="SUPFAM" id="SSF54427">
    <property type="entry name" value="NTF2-like"/>
    <property type="match status" value="1"/>
</dbReference>
<comment type="caution">
    <text evidence="1">The sequence shown here is derived from an EMBL/GenBank/DDBJ whole genome shotgun (WGS) entry which is preliminary data.</text>
</comment>
<keyword evidence="2" id="KW-1185">Reference proteome</keyword>
<reference evidence="1 2" key="1">
    <citation type="submission" date="2021-03" db="EMBL/GenBank/DDBJ databases">
        <authorList>
            <person name="Peeters C."/>
        </authorList>
    </citation>
    <scope>NUCLEOTIDE SEQUENCE [LARGE SCALE GENOMIC DNA]</scope>
    <source>
        <strain evidence="1 2">LMG 26411</strain>
    </source>
</reference>